<sequence>MKLLNRYFITALPNECGQNEVFDVCGSACEPSCRDSNPVACTFQCVIGCRCKDGFLRDDKGRCHPQKYCDTMKCQCDSGFFLPES</sequence>
<accession>A0A0K0D9D8</accession>
<dbReference type="PANTHER" id="PTHR23259">
    <property type="entry name" value="RIDDLE"/>
    <property type="match status" value="1"/>
</dbReference>
<feature type="domain" description="TIL" evidence="4">
    <location>
        <begin position="16"/>
        <end position="69"/>
    </location>
</feature>
<protein>
    <submittedName>
        <fullName evidence="6">TIL domain-containing protein</fullName>
    </submittedName>
</protein>
<evidence type="ECO:0000313" key="5">
    <source>
        <dbReference type="Proteomes" id="UP000035642"/>
    </source>
</evidence>
<proteinExistence type="predicted"/>
<keyword evidence="1" id="KW-0646">Protease inhibitor</keyword>
<dbReference type="PANTHER" id="PTHR23259:SF70">
    <property type="entry name" value="ACCESSORY GLAND PROTEIN ACP62F-RELATED"/>
    <property type="match status" value="1"/>
</dbReference>
<dbReference type="STRING" id="6313.A0A0K0D9D8"/>
<dbReference type="InterPro" id="IPR002919">
    <property type="entry name" value="TIL_dom"/>
</dbReference>
<evidence type="ECO:0000313" key="6">
    <source>
        <dbReference type="WBParaSite" id="ACAC_0000673101-mRNA-1"/>
    </source>
</evidence>
<reference evidence="6" key="2">
    <citation type="submission" date="2017-02" db="UniProtKB">
        <authorList>
            <consortium name="WormBaseParasite"/>
        </authorList>
    </citation>
    <scope>IDENTIFICATION</scope>
</reference>
<dbReference type="CDD" id="cd19941">
    <property type="entry name" value="TIL"/>
    <property type="match status" value="1"/>
</dbReference>
<dbReference type="GO" id="GO:0004867">
    <property type="term" value="F:serine-type endopeptidase inhibitor activity"/>
    <property type="evidence" value="ECO:0007669"/>
    <property type="project" value="UniProtKB-KW"/>
</dbReference>
<evidence type="ECO:0000256" key="1">
    <source>
        <dbReference type="ARBA" id="ARBA00022690"/>
    </source>
</evidence>
<name>A0A0K0D9D8_ANGCA</name>
<keyword evidence="5" id="KW-1185">Reference proteome</keyword>
<organism evidence="5 6">
    <name type="scientific">Angiostrongylus cantonensis</name>
    <name type="common">Rat lungworm</name>
    <dbReference type="NCBI Taxonomy" id="6313"/>
    <lineage>
        <taxon>Eukaryota</taxon>
        <taxon>Metazoa</taxon>
        <taxon>Ecdysozoa</taxon>
        <taxon>Nematoda</taxon>
        <taxon>Chromadorea</taxon>
        <taxon>Rhabditida</taxon>
        <taxon>Rhabditina</taxon>
        <taxon>Rhabditomorpha</taxon>
        <taxon>Strongyloidea</taxon>
        <taxon>Metastrongylidae</taxon>
        <taxon>Angiostrongylus</taxon>
    </lineage>
</organism>
<dbReference type="InterPro" id="IPR036084">
    <property type="entry name" value="Ser_inhib-like_sf"/>
</dbReference>
<dbReference type="WBParaSite" id="ACAC_0000673101-mRNA-1">
    <property type="protein sequence ID" value="ACAC_0000673101-mRNA-1"/>
    <property type="gene ID" value="ACAC_0000673101"/>
</dbReference>
<dbReference type="AlphaFoldDB" id="A0A0K0D9D8"/>
<dbReference type="InterPro" id="IPR051368">
    <property type="entry name" value="SerProtInhib-TIL_Domain"/>
</dbReference>
<dbReference type="Gene3D" id="2.10.25.10">
    <property type="entry name" value="Laminin"/>
    <property type="match status" value="1"/>
</dbReference>
<reference evidence="5" key="1">
    <citation type="submission" date="2012-09" db="EMBL/GenBank/DDBJ databases">
        <authorList>
            <person name="Martin A.A."/>
        </authorList>
    </citation>
    <scope>NUCLEOTIDE SEQUENCE</scope>
</reference>
<evidence type="ECO:0000256" key="3">
    <source>
        <dbReference type="ARBA" id="ARBA00023157"/>
    </source>
</evidence>
<dbReference type="SUPFAM" id="SSF57567">
    <property type="entry name" value="Serine protease inhibitors"/>
    <property type="match status" value="1"/>
</dbReference>
<dbReference type="Pfam" id="PF01826">
    <property type="entry name" value="TIL"/>
    <property type="match status" value="1"/>
</dbReference>
<evidence type="ECO:0000256" key="2">
    <source>
        <dbReference type="ARBA" id="ARBA00022900"/>
    </source>
</evidence>
<evidence type="ECO:0000259" key="4">
    <source>
        <dbReference type="Pfam" id="PF01826"/>
    </source>
</evidence>
<keyword evidence="2" id="KW-0722">Serine protease inhibitor</keyword>
<dbReference type="Proteomes" id="UP000035642">
    <property type="component" value="Unassembled WGS sequence"/>
</dbReference>
<keyword evidence="3" id="KW-1015">Disulfide bond</keyword>